<evidence type="ECO:0000313" key="2">
    <source>
        <dbReference type="EMBL" id="CAE7320182.1"/>
    </source>
</evidence>
<organism evidence="2 3">
    <name type="scientific">Symbiodinium natans</name>
    <dbReference type="NCBI Taxonomy" id="878477"/>
    <lineage>
        <taxon>Eukaryota</taxon>
        <taxon>Sar</taxon>
        <taxon>Alveolata</taxon>
        <taxon>Dinophyceae</taxon>
        <taxon>Suessiales</taxon>
        <taxon>Symbiodiniaceae</taxon>
        <taxon>Symbiodinium</taxon>
    </lineage>
</organism>
<dbReference type="SMART" id="SM00060">
    <property type="entry name" value="FN3"/>
    <property type="match status" value="2"/>
</dbReference>
<dbReference type="SUPFAM" id="SSF49265">
    <property type="entry name" value="Fibronectin type III"/>
    <property type="match status" value="2"/>
</dbReference>
<sequence length="1199" mass="127816">MAAGAPDAVVAQSPTDSSMLVQWGQPTLNDCRFQGYELQWQSTDIGGSWATVTSCGASHAYCDSSCTVSGLPSNSEVLFRAKVHCENATLDGPWTASTPLSTLPRRAESMDGPNVSVLGAYEVAMSWSLPPSPGAVTLNDCVVQGWQAEIFDYASETWMTPSNGSCISALTNAAAAGCLAMGLSCGSSYQARVAPVCSNSDAQPAAVGNATTFTTQRGAACLIRAGRPAGVVALATSVSTIRISWEAGESNDCAFATWDVRLRVGSGSASAVAGCSGLTRETTSCLAYGLDENTSYHATVQELCSESSAASPVAESLEPATTWSVPAPSLSITLPLANSVVEIRPSEFTLMYDVDVEMPQSGGADVYPAWVICSRASEACSAACSREASDADFAIRNHRVATWPVNSSFWQQGCVYDVSLAAGAVVTRLKPEKLSEEATWSFTFQTAAAEFVQAAEAQSLGTENVSFTIAWSASVDFRCRLSNLAESKISSSQLASRGVAAMVVVGDLLPDTRYDVECQATLQDEPEVTSAWLAAGHVQTLPDLDVELAGLSLHVQPLCPTKTLPGYSMEMVPALELGRTNYTVALPNADFALNCTEEEASWRLQLLVTPRSKYATASIAWDDGTSQNDQSAALAVLTLPAEEVLVALNFTTRVTAGCQCAFGTYDVQVMGLRLRFQMSAPTVTKANGDEVSMDAVEDGHKMEVIVTYTSDALPVQLWNQLSLYVGPFQQVTIASPRPDLETQPLHQVYQLMTILSGAGKDLPLELSIAGALVGASSSQISFAPPFVTCLSTVGYGQCTAEELEQEQVYISTVGETMLYAKGGFGGHETLSSPGMIRLSVTQGENTTELCEDSGWVSFSEMWCRLAPKGASPLAMYVVGPMNETELVQVPWAIRYQPPIIDNFSEPVLQIMDGGQLYIIGQNFPDFPGEEASVGYEDAETVRRLRRAQGTGFGTSEVCTRVVRVNQTHLLCEMKQRIDLTAARCREVDLVVTWGDLRSDAQSVPMLLPGPQIYSVQDTSLGLPVEVGNGLPYHLTGINFGTSGNGKIQVMLGDRLCNITTRSDGEIYCVVDGPLRDDLASIYPETPVNDSQGAVDIVIPVPVWLTMGSSSTSSSQDCEPLAANWTSHVVHLLACKAGQFRENITNDNCTDCVPGWYTPVAGPFPTCLACTESSFANQYGSTATWLASNLGPVRRPATDT</sequence>
<dbReference type="CDD" id="cd00603">
    <property type="entry name" value="IPT_PCSR"/>
    <property type="match status" value="1"/>
</dbReference>
<dbReference type="InterPro" id="IPR003961">
    <property type="entry name" value="FN3_dom"/>
</dbReference>
<dbReference type="EMBL" id="CAJNDS010002091">
    <property type="protein sequence ID" value="CAE7320182.1"/>
    <property type="molecule type" value="Genomic_DNA"/>
</dbReference>
<dbReference type="PROSITE" id="PS50853">
    <property type="entry name" value="FN3"/>
    <property type="match status" value="2"/>
</dbReference>
<keyword evidence="3" id="KW-1185">Reference proteome</keyword>
<gene>
    <name evidence="2" type="ORF">SNAT2548_LOCUS16781</name>
</gene>
<evidence type="ECO:0000259" key="1">
    <source>
        <dbReference type="PROSITE" id="PS50853"/>
    </source>
</evidence>
<evidence type="ECO:0000313" key="3">
    <source>
        <dbReference type="Proteomes" id="UP000604046"/>
    </source>
</evidence>
<comment type="caution">
    <text evidence="2">The sequence shown here is derived from an EMBL/GenBank/DDBJ whole genome shotgun (WGS) entry which is preliminary data.</text>
</comment>
<protein>
    <recommendedName>
        <fullName evidence="1">Fibronectin type-III domain-containing protein</fullName>
    </recommendedName>
</protein>
<dbReference type="CDD" id="cd00063">
    <property type="entry name" value="FN3"/>
    <property type="match status" value="1"/>
</dbReference>
<feature type="domain" description="Fibronectin type-III" evidence="1">
    <location>
        <begin position="227"/>
        <end position="325"/>
    </location>
</feature>
<dbReference type="OrthoDB" id="464283at2759"/>
<dbReference type="InterPro" id="IPR036116">
    <property type="entry name" value="FN3_sf"/>
</dbReference>
<dbReference type="InterPro" id="IPR013783">
    <property type="entry name" value="Ig-like_fold"/>
</dbReference>
<reference evidence="2" key="1">
    <citation type="submission" date="2021-02" db="EMBL/GenBank/DDBJ databases">
        <authorList>
            <person name="Dougan E. K."/>
            <person name="Rhodes N."/>
            <person name="Thang M."/>
            <person name="Chan C."/>
        </authorList>
    </citation>
    <scope>NUCLEOTIDE SEQUENCE</scope>
</reference>
<name>A0A812NTM8_9DINO</name>
<proteinExistence type="predicted"/>
<dbReference type="Gene3D" id="2.60.40.10">
    <property type="entry name" value="Immunoglobulins"/>
    <property type="match status" value="1"/>
</dbReference>
<feature type="domain" description="Fibronectin type-III" evidence="1">
    <location>
        <begin position="5"/>
        <end position="105"/>
    </location>
</feature>
<dbReference type="AlphaFoldDB" id="A0A812NTM8"/>
<accession>A0A812NTM8</accession>
<dbReference type="Proteomes" id="UP000604046">
    <property type="component" value="Unassembled WGS sequence"/>
</dbReference>